<evidence type="ECO:0000313" key="1">
    <source>
        <dbReference type="EMBL" id="KAJ0008170.1"/>
    </source>
</evidence>
<protein>
    <submittedName>
        <fullName evidence="1">Uncharacterized protein</fullName>
    </submittedName>
</protein>
<reference evidence="2" key="1">
    <citation type="journal article" date="2023" name="G3 (Bethesda)">
        <title>Genome assembly and association tests identify interacting loci associated with vigor, precocity, and sex in interspecific pistachio rootstocks.</title>
        <authorList>
            <person name="Palmer W."/>
            <person name="Jacygrad E."/>
            <person name="Sagayaradj S."/>
            <person name="Cavanaugh K."/>
            <person name="Han R."/>
            <person name="Bertier L."/>
            <person name="Beede B."/>
            <person name="Kafkas S."/>
            <person name="Golino D."/>
            <person name="Preece J."/>
            <person name="Michelmore R."/>
        </authorList>
    </citation>
    <scope>NUCLEOTIDE SEQUENCE [LARGE SCALE GENOMIC DNA]</scope>
</reference>
<evidence type="ECO:0000313" key="2">
    <source>
        <dbReference type="Proteomes" id="UP001163603"/>
    </source>
</evidence>
<accession>A0ACC0X1X4</accession>
<keyword evidence="2" id="KW-1185">Reference proteome</keyword>
<sequence length="85" mass="9917">MTDMEGPMNSKDKMTDMERPKNSEGIALRLLKNQQRDRVLNPKQREIILRKLATRSKRFKSGSRIGFLQRLICNCRGKYCASTRT</sequence>
<organism evidence="1 2">
    <name type="scientific">Pistacia integerrima</name>
    <dbReference type="NCBI Taxonomy" id="434235"/>
    <lineage>
        <taxon>Eukaryota</taxon>
        <taxon>Viridiplantae</taxon>
        <taxon>Streptophyta</taxon>
        <taxon>Embryophyta</taxon>
        <taxon>Tracheophyta</taxon>
        <taxon>Spermatophyta</taxon>
        <taxon>Magnoliopsida</taxon>
        <taxon>eudicotyledons</taxon>
        <taxon>Gunneridae</taxon>
        <taxon>Pentapetalae</taxon>
        <taxon>rosids</taxon>
        <taxon>malvids</taxon>
        <taxon>Sapindales</taxon>
        <taxon>Anacardiaceae</taxon>
        <taxon>Pistacia</taxon>
    </lineage>
</organism>
<comment type="caution">
    <text evidence="1">The sequence shown here is derived from an EMBL/GenBank/DDBJ whole genome shotgun (WGS) entry which is preliminary data.</text>
</comment>
<dbReference type="Proteomes" id="UP001163603">
    <property type="component" value="Chromosome 15"/>
</dbReference>
<gene>
    <name evidence="1" type="ORF">Pint_29122</name>
</gene>
<proteinExistence type="predicted"/>
<name>A0ACC0X1X4_9ROSI</name>
<dbReference type="EMBL" id="CM047750">
    <property type="protein sequence ID" value="KAJ0008170.1"/>
    <property type="molecule type" value="Genomic_DNA"/>
</dbReference>